<keyword evidence="8 12" id="KW-0904">Protein phosphatase</keyword>
<organism evidence="14 15">
    <name type="scientific">Vitis rotundifolia</name>
    <name type="common">Muscadine grape</name>
    <dbReference type="NCBI Taxonomy" id="103349"/>
    <lineage>
        <taxon>Eukaryota</taxon>
        <taxon>Viridiplantae</taxon>
        <taxon>Streptophyta</taxon>
        <taxon>Embryophyta</taxon>
        <taxon>Tracheophyta</taxon>
        <taxon>Spermatophyta</taxon>
        <taxon>Magnoliopsida</taxon>
        <taxon>eudicotyledons</taxon>
        <taxon>Gunneridae</taxon>
        <taxon>Pentapetalae</taxon>
        <taxon>rosids</taxon>
        <taxon>Vitales</taxon>
        <taxon>Vitaceae</taxon>
        <taxon>Viteae</taxon>
        <taxon>Vitis</taxon>
    </lineage>
</organism>
<evidence type="ECO:0000256" key="3">
    <source>
        <dbReference type="ARBA" id="ARBA00006702"/>
    </source>
</evidence>
<keyword evidence="9" id="KW-0464">Manganese</keyword>
<dbReference type="AlphaFoldDB" id="A0AA38YHH7"/>
<dbReference type="InterPro" id="IPR000222">
    <property type="entry name" value="PP2C_BS"/>
</dbReference>
<feature type="domain" description="PPM-type phosphatase" evidence="13">
    <location>
        <begin position="37"/>
        <end position="325"/>
    </location>
</feature>
<reference evidence="14 15" key="1">
    <citation type="journal article" date="2023" name="BMC Biotechnol.">
        <title>Vitis rotundifolia cv Carlos genome sequencing.</title>
        <authorList>
            <person name="Huff M."/>
            <person name="Hulse-Kemp A."/>
            <person name="Scheffler B."/>
            <person name="Youngblood R."/>
            <person name="Simpson S."/>
            <person name="Babiker E."/>
            <person name="Staton M."/>
        </authorList>
    </citation>
    <scope>NUCLEOTIDE SEQUENCE [LARGE SCALE GENOMIC DNA]</scope>
    <source>
        <tissue evidence="14">Leaf</tissue>
    </source>
</reference>
<evidence type="ECO:0000256" key="4">
    <source>
        <dbReference type="ARBA" id="ARBA00013081"/>
    </source>
</evidence>
<dbReference type="FunFam" id="3.60.40.10:FF:000020">
    <property type="entry name" value="Probable protein phosphatase 2C 42"/>
    <property type="match status" value="1"/>
</dbReference>
<keyword evidence="7" id="KW-0460">Magnesium</keyword>
<dbReference type="Proteomes" id="UP001168098">
    <property type="component" value="Unassembled WGS sequence"/>
</dbReference>
<evidence type="ECO:0000256" key="7">
    <source>
        <dbReference type="ARBA" id="ARBA00022842"/>
    </source>
</evidence>
<comment type="catalytic activity">
    <reaction evidence="10">
        <text>O-phospho-L-seryl-[protein] + H2O = L-seryl-[protein] + phosphate</text>
        <dbReference type="Rhea" id="RHEA:20629"/>
        <dbReference type="Rhea" id="RHEA-COMP:9863"/>
        <dbReference type="Rhea" id="RHEA-COMP:11604"/>
        <dbReference type="ChEBI" id="CHEBI:15377"/>
        <dbReference type="ChEBI" id="CHEBI:29999"/>
        <dbReference type="ChEBI" id="CHEBI:43474"/>
        <dbReference type="ChEBI" id="CHEBI:83421"/>
        <dbReference type="EC" id="3.1.3.16"/>
    </reaction>
</comment>
<keyword evidence="6 12" id="KW-0378">Hydrolase</keyword>
<dbReference type="InterPro" id="IPR036457">
    <property type="entry name" value="PPM-type-like_dom_sf"/>
</dbReference>
<dbReference type="InterPro" id="IPR001932">
    <property type="entry name" value="PPM-type_phosphatase-like_dom"/>
</dbReference>
<name>A0AA38YHH7_VITRO</name>
<evidence type="ECO:0000256" key="9">
    <source>
        <dbReference type="ARBA" id="ARBA00023211"/>
    </source>
</evidence>
<gene>
    <name evidence="14" type="ORF">PVL29_026835</name>
</gene>
<evidence type="ECO:0000313" key="14">
    <source>
        <dbReference type="EMBL" id="KAJ9670542.1"/>
    </source>
</evidence>
<evidence type="ECO:0000256" key="5">
    <source>
        <dbReference type="ARBA" id="ARBA00022723"/>
    </source>
</evidence>
<comment type="cofactor">
    <cofactor evidence="2">
        <name>Mg(2+)</name>
        <dbReference type="ChEBI" id="CHEBI:18420"/>
    </cofactor>
</comment>
<dbReference type="SMART" id="SM00332">
    <property type="entry name" value="PP2Cc"/>
    <property type="match status" value="1"/>
</dbReference>
<comment type="catalytic activity">
    <reaction evidence="11">
        <text>O-phospho-L-threonyl-[protein] + H2O = L-threonyl-[protein] + phosphate</text>
        <dbReference type="Rhea" id="RHEA:47004"/>
        <dbReference type="Rhea" id="RHEA-COMP:11060"/>
        <dbReference type="Rhea" id="RHEA-COMP:11605"/>
        <dbReference type="ChEBI" id="CHEBI:15377"/>
        <dbReference type="ChEBI" id="CHEBI:30013"/>
        <dbReference type="ChEBI" id="CHEBI:43474"/>
        <dbReference type="ChEBI" id="CHEBI:61977"/>
        <dbReference type="EC" id="3.1.3.16"/>
    </reaction>
</comment>
<evidence type="ECO:0000256" key="12">
    <source>
        <dbReference type="RuleBase" id="RU003465"/>
    </source>
</evidence>
<dbReference type="EMBL" id="JARBHA010000020">
    <property type="protein sequence ID" value="KAJ9670542.1"/>
    <property type="molecule type" value="Genomic_DNA"/>
</dbReference>
<evidence type="ECO:0000256" key="1">
    <source>
        <dbReference type="ARBA" id="ARBA00001936"/>
    </source>
</evidence>
<comment type="similarity">
    <text evidence="3 12">Belongs to the PP2C family.</text>
</comment>
<dbReference type="InterPro" id="IPR015655">
    <property type="entry name" value="PP2C"/>
</dbReference>
<protein>
    <recommendedName>
        <fullName evidence="4">protein-serine/threonine phosphatase</fullName>
        <ecNumber evidence="4">3.1.3.16</ecNumber>
    </recommendedName>
</protein>
<evidence type="ECO:0000256" key="8">
    <source>
        <dbReference type="ARBA" id="ARBA00022912"/>
    </source>
</evidence>
<comment type="caution">
    <text evidence="14">The sequence shown here is derived from an EMBL/GenBank/DDBJ whole genome shotgun (WGS) entry which is preliminary data.</text>
</comment>
<dbReference type="GO" id="GO:0004722">
    <property type="term" value="F:protein serine/threonine phosphatase activity"/>
    <property type="evidence" value="ECO:0007669"/>
    <property type="project" value="UniProtKB-EC"/>
</dbReference>
<evidence type="ECO:0000256" key="10">
    <source>
        <dbReference type="ARBA" id="ARBA00047761"/>
    </source>
</evidence>
<dbReference type="Gene3D" id="3.60.40.10">
    <property type="entry name" value="PPM-type phosphatase domain"/>
    <property type="match status" value="1"/>
</dbReference>
<evidence type="ECO:0000256" key="6">
    <source>
        <dbReference type="ARBA" id="ARBA00022801"/>
    </source>
</evidence>
<dbReference type="Pfam" id="PF00481">
    <property type="entry name" value="PP2C"/>
    <property type="match status" value="1"/>
</dbReference>
<dbReference type="GO" id="GO:0046872">
    <property type="term" value="F:metal ion binding"/>
    <property type="evidence" value="ECO:0007669"/>
    <property type="project" value="UniProtKB-KW"/>
</dbReference>
<dbReference type="PROSITE" id="PS51746">
    <property type="entry name" value="PPM_2"/>
    <property type="match status" value="1"/>
</dbReference>
<dbReference type="CDD" id="cd00143">
    <property type="entry name" value="PP2Cc"/>
    <property type="match status" value="1"/>
</dbReference>
<accession>A0AA38YHH7</accession>
<evidence type="ECO:0000313" key="15">
    <source>
        <dbReference type="Proteomes" id="UP001168098"/>
    </source>
</evidence>
<evidence type="ECO:0000256" key="2">
    <source>
        <dbReference type="ARBA" id="ARBA00001946"/>
    </source>
</evidence>
<sequence length="325" mass="36352">MREILESCCRPLERCFKAGGGDELLWHMDLKPHASGDYSIAVVQANSSLEDQGQIFTSPSATYIGVYDGHGGPEASRFITNHIFPFLHKFSSEQGGLSAEVIKKAFNATEEEFLHLVKQSWLARPQIASVGSCCLVGAISNDVLYVANLGDSRAVLGRKVTGGRMNSSQMVVAERLSTDHNVGVEEVRKEVAALHPDDAHIVVYTRGVWRIKGIIQVSRSIGDFYLKKPELSRDPLFQQFGSPIPLKRPVMTAEPSILIRNLKPHDLFLIFASDGLWEQLSDEAAVEIVLKNPRIVRHYLVNDFFLLSYLHLPLYLHLHDVDPYF</sequence>
<comment type="cofactor">
    <cofactor evidence="1">
        <name>Mn(2+)</name>
        <dbReference type="ChEBI" id="CHEBI:29035"/>
    </cofactor>
</comment>
<dbReference type="PANTHER" id="PTHR47992">
    <property type="entry name" value="PROTEIN PHOSPHATASE"/>
    <property type="match status" value="1"/>
</dbReference>
<keyword evidence="5" id="KW-0479">Metal-binding</keyword>
<dbReference type="EC" id="3.1.3.16" evidence="4"/>
<keyword evidence="15" id="KW-1185">Reference proteome</keyword>
<dbReference type="PROSITE" id="PS01032">
    <property type="entry name" value="PPM_1"/>
    <property type="match status" value="1"/>
</dbReference>
<proteinExistence type="inferred from homology"/>
<evidence type="ECO:0000256" key="11">
    <source>
        <dbReference type="ARBA" id="ARBA00048336"/>
    </source>
</evidence>
<evidence type="ECO:0000259" key="13">
    <source>
        <dbReference type="PROSITE" id="PS51746"/>
    </source>
</evidence>
<dbReference type="SUPFAM" id="SSF81606">
    <property type="entry name" value="PP2C-like"/>
    <property type="match status" value="1"/>
</dbReference>